<sequence length="105" mass="12298">MSANVSITIIENKQGIIRMKGFIENSHSQQFVLDRMMNFTMIYKNNDIFTANIKHELKPIIDTVDTDIFEVFMPRDNTLRMLTKLNNNTILFHDVLSPQFICVIF</sequence>
<evidence type="ECO:0000313" key="2">
    <source>
        <dbReference type="Proteomes" id="UP000010290"/>
    </source>
</evidence>
<dbReference type="InterPro" id="IPR031854">
    <property type="entry name" value="FidL-like"/>
</dbReference>
<proteinExistence type="predicted"/>
<keyword evidence="2" id="KW-1185">Reference proteome</keyword>
<dbReference type="Proteomes" id="UP000010290">
    <property type="component" value="Chromosome"/>
</dbReference>
<gene>
    <name evidence="1" type="ORF">OO7_04664</name>
</gene>
<evidence type="ECO:0000313" key="1">
    <source>
        <dbReference type="EMBL" id="EKT60090.1"/>
    </source>
</evidence>
<accession>K8WV65</accession>
<protein>
    <submittedName>
        <fullName evidence="1">Uncharacterized protein</fullName>
    </submittedName>
</protein>
<dbReference type="EMBL" id="AKKN01000005">
    <property type="protein sequence ID" value="EKT60090.1"/>
    <property type="molecule type" value="Genomic_DNA"/>
</dbReference>
<name>K8WV65_9GAMM</name>
<organism evidence="1 2">
    <name type="scientific">Providencia sneebia DSM 19967</name>
    <dbReference type="NCBI Taxonomy" id="1141660"/>
    <lineage>
        <taxon>Bacteria</taxon>
        <taxon>Pseudomonadati</taxon>
        <taxon>Pseudomonadota</taxon>
        <taxon>Gammaproteobacteria</taxon>
        <taxon>Enterobacterales</taxon>
        <taxon>Morganellaceae</taxon>
        <taxon>Providencia</taxon>
    </lineage>
</organism>
<comment type="caution">
    <text evidence="1">The sequence shown here is derived from an EMBL/GenBank/DDBJ whole genome shotgun (WGS) entry which is preliminary data.</text>
</comment>
<reference evidence="1 2" key="1">
    <citation type="journal article" date="2012" name="BMC Genomics">
        <title>Comparative genomics of bacteria in the genus Providencia isolated from wild Drosophila melanogaster.</title>
        <authorList>
            <person name="Galac M.R."/>
            <person name="Lazzaro B.P."/>
        </authorList>
    </citation>
    <scope>NUCLEOTIDE SEQUENCE [LARGE SCALE GENOMIC DNA]</scope>
    <source>
        <strain evidence="1 2">DSM 19967</strain>
    </source>
</reference>
<dbReference type="AlphaFoldDB" id="K8WV65"/>
<dbReference type="RefSeq" id="WP_008914797.1">
    <property type="nucleotide sequence ID" value="NZ_CM001773.1"/>
</dbReference>
<dbReference type="Pfam" id="PF15941">
    <property type="entry name" value="FidL_like"/>
    <property type="match status" value="1"/>
</dbReference>
<dbReference type="HOGENOM" id="CLU_2234142_0_0_6"/>